<reference evidence="4 5" key="1">
    <citation type="submission" date="2010-08" db="EMBL/GenBank/DDBJ databases">
        <title>Complete sequence of Clostridium cellulovorans 743B.</title>
        <authorList>
            <consortium name="US DOE Joint Genome Institute"/>
            <person name="Lucas S."/>
            <person name="Copeland A."/>
            <person name="Lapidus A."/>
            <person name="Cheng J.-F."/>
            <person name="Bruce D."/>
            <person name="Goodwin L."/>
            <person name="Pitluck S."/>
            <person name="Chertkov O."/>
            <person name="Detter J.C."/>
            <person name="Han C."/>
            <person name="Tapia R."/>
            <person name="Land M."/>
            <person name="Hauser L."/>
            <person name="Chang Y.-J."/>
            <person name="Jeffries C."/>
            <person name="Kyrpides N."/>
            <person name="Ivanova N."/>
            <person name="Mikhailova N."/>
            <person name="Hemme C.L."/>
            <person name="Woyke T."/>
        </authorList>
    </citation>
    <scope>NUCLEOTIDE SEQUENCE [LARGE SCALE GENOMIC DNA]</scope>
    <source>
        <strain evidence="5">ATCC 35296 / DSM 3052 / OCM 3 / 743B</strain>
    </source>
</reference>
<keyword evidence="2 4" id="KW-0378">Hydrolase</keyword>
<dbReference type="InterPro" id="IPR000086">
    <property type="entry name" value="NUDIX_hydrolase_dom"/>
</dbReference>
<protein>
    <submittedName>
        <fullName evidence="4">NUDIX hydrolase</fullName>
    </submittedName>
</protein>
<dbReference type="PANTHER" id="PTHR43046">
    <property type="entry name" value="GDP-MANNOSE MANNOSYL HYDROLASE"/>
    <property type="match status" value="1"/>
</dbReference>
<dbReference type="InterPro" id="IPR020084">
    <property type="entry name" value="NUDIX_hydrolase_CS"/>
</dbReference>
<organism evidence="4 5">
    <name type="scientific">Clostridium cellulovorans (strain ATCC 35296 / DSM 3052 / OCM 3 / 743B)</name>
    <dbReference type="NCBI Taxonomy" id="573061"/>
    <lineage>
        <taxon>Bacteria</taxon>
        <taxon>Bacillati</taxon>
        <taxon>Bacillota</taxon>
        <taxon>Clostridia</taxon>
        <taxon>Eubacteriales</taxon>
        <taxon>Clostridiaceae</taxon>
        <taxon>Clostridium</taxon>
    </lineage>
</organism>
<dbReference type="SUPFAM" id="SSF55811">
    <property type="entry name" value="Nudix"/>
    <property type="match status" value="1"/>
</dbReference>
<evidence type="ECO:0000313" key="5">
    <source>
        <dbReference type="Proteomes" id="UP000002730"/>
    </source>
</evidence>
<evidence type="ECO:0000259" key="3">
    <source>
        <dbReference type="PROSITE" id="PS51462"/>
    </source>
</evidence>
<dbReference type="PROSITE" id="PS51462">
    <property type="entry name" value="NUDIX"/>
    <property type="match status" value="1"/>
</dbReference>
<sequence>MNETGLLAGRTKMDWYAEMAGMICTVRAAALIIKDNNFLAAKSPDYDCYYTVGGGVQINETSEEAIIREIYEETGYRLEIDKLAFVQERFYEVDKHRYHEIVFFYLMIDSDDVNISDSSFTDLPKETLHWLPLDDLNKINLVPEFLKNKSFNNISNVEHIISKE</sequence>
<dbReference type="HOGENOM" id="CLU_037162_18_6_9"/>
<gene>
    <name evidence="4" type="ordered locus">Clocel_0452</name>
</gene>
<dbReference type="RefSeq" id="WP_010075002.1">
    <property type="nucleotide sequence ID" value="NC_014393.1"/>
</dbReference>
<evidence type="ECO:0000256" key="1">
    <source>
        <dbReference type="ARBA" id="ARBA00001946"/>
    </source>
</evidence>
<dbReference type="CDD" id="cd04688">
    <property type="entry name" value="NUDIX_Hydrolase"/>
    <property type="match status" value="1"/>
</dbReference>
<dbReference type="Proteomes" id="UP000002730">
    <property type="component" value="Chromosome"/>
</dbReference>
<feature type="domain" description="Nudix hydrolase" evidence="3">
    <location>
        <begin position="15"/>
        <end position="155"/>
    </location>
</feature>
<dbReference type="Pfam" id="PF00293">
    <property type="entry name" value="NUDIX"/>
    <property type="match status" value="1"/>
</dbReference>
<dbReference type="EMBL" id="CP002160">
    <property type="protein sequence ID" value="ADL50228.1"/>
    <property type="molecule type" value="Genomic_DNA"/>
</dbReference>
<proteinExistence type="predicted"/>
<dbReference type="KEGG" id="ccb:Clocel_0452"/>
<dbReference type="InterPro" id="IPR015797">
    <property type="entry name" value="NUDIX_hydrolase-like_dom_sf"/>
</dbReference>
<dbReference type="GO" id="GO:0016787">
    <property type="term" value="F:hydrolase activity"/>
    <property type="evidence" value="ECO:0007669"/>
    <property type="project" value="UniProtKB-KW"/>
</dbReference>
<dbReference type="OrthoDB" id="9008185at2"/>
<accession>D9SQG1</accession>
<dbReference type="AlphaFoldDB" id="D9SQG1"/>
<evidence type="ECO:0000313" key="4">
    <source>
        <dbReference type="EMBL" id="ADL50228.1"/>
    </source>
</evidence>
<name>D9SQG1_CLOC7</name>
<dbReference type="eggNOG" id="COG1051">
    <property type="taxonomic scope" value="Bacteria"/>
</dbReference>
<dbReference type="PANTHER" id="PTHR43046:SF14">
    <property type="entry name" value="MUTT_NUDIX FAMILY PROTEIN"/>
    <property type="match status" value="1"/>
</dbReference>
<comment type="cofactor">
    <cofactor evidence="1">
        <name>Mg(2+)</name>
        <dbReference type="ChEBI" id="CHEBI:18420"/>
    </cofactor>
</comment>
<dbReference type="Gene3D" id="3.90.79.10">
    <property type="entry name" value="Nucleoside Triphosphate Pyrophosphohydrolase"/>
    <property type="match status" value="1"/>
</dbReference>
<keyword evidence="5" id="KW-1185">Reference proteome</keyword>
<evidence type="ECO:0000256" key="2">
    <source>
        <dbReference type="ARBA" id="ARBA00022801"/>
    </source>
</evidence>
<dbReference type="PROSITE" id="PS00893">
    <property type="entry name" value="NUDIX_BOX"/>
    <property type="match status" value="1"/>
</dbReference>